<reference evidence="6 7" key="1">
    <citation type="submission" date="2019-04" db="EMBL/GenBank/DDBJ databases">
        <title>Sphingomonas psychrotolerans sp. nov., isolated from soil in the Tianshan Mountains, Xinjiang, China.</title>
        <authorList>
            <person name="Luo Y."/>
            <person name="Sheng H."/>
        </authorList>
    </citation>
    <scope>NUCLEOTIDE SEQUENCE [LARGE SCALE GENOMIC DNA]</scope>
    <source>
        <strain evidence="6 7">KIS18-15</strain>
    </source>
</reference>
<evidence type="ECO:0000256" key="1">
    <source>
        <dbReference type="ARBA" id="ARBA00023016"/>
    </source>
</evidence>
<evidence type="ECO:0000256" key="2">
    <source>
        <dbReference type="PROSITE-ProRule" id="PRU00285"/>
    </source>
</evidence>
<dbReference type="Gene3D" id="2.60.40.790">
    <property type="match status" value="1"/>
</dbReference>
<dbReference type="CDD" id="cd06470">
    <property type="entry name" value="ACD_IbpA-B_like"/>
    <property type="match status" value="1"/>
</dbReference>
<dbReference type="InterPro" id="IPR008978">
    <property type="entry name" value="HSP20-like_chaperone"/>
</dbReference>
<accession>A0A4S1WP96</accession>
<sequence length="165" mass="18459">MRTAFDFSPYRRSTVGFDRLFDLLEAGTRADTDGYPPFDIEQAGEDQYRITIAVAGFGPDEIEIVAQSNQLTVIGRKEDEEAETGRFLHRGIATRAFERRFQLADFIVVEHAQFDNGLLRIALKREVPEAMKPRRIAIGGATSTPVNDRLEAPAERDAETARDAA</sequence>
<dbReference type="PANTHER" id="PTHR47062">
    <property type="match status" value="1"/>
</dbReference>
<dbReference type="AlphaFoldDB" id="A0A4S1WP96"/>
<dbReference type="PANTHER" id="PTHR47062:SF1">
    <property type="entry name" value="SMALL HEAT SHOCK PROTEIN IBPA"/>
    <property type="match status" value="1"/>
</dbReference>
<name>A0A4S1WP96_9SPHN</name>
<organism evidence="6 7">
    <name type="scientific">Sphingomonas naasensis</name>
    <dbReference type="NCBI Taxonomy" id="1344951"/>
    <lineage>
        <taxon>Bacteria</taxon>
        <taxon>Pseudomonadati</taxon>
        <taxon>Pseudomonadota</taxon>
        <taxon>Alphaproteobacteria</taxon>
        <taxon>Sphingomonadales</taxon>
        <taxon>Sphingomonadaceae</taxon>
        <taxon>Sphingomonas</taxon>
    </lineage>
</organism>
<dbReference type="Proteomes" id="UP000309848">
    <property type="component" value="Unassembled WGS sequence"/>
</dbReference>
<feature type="domain" description="SHSP" evidence="5">
    <location>
        <begin position="29"/>
        <end position="141"/>
    </location>
</feature>
<gene>
    <name evidence="6" type="ORF">E5A74_06035</name>
</gene>
<keyword evidence="7" id="KW-1185">Reference proteome</keyword>
<dbReference type="RefSeq" id="WP_135983369.1">
    <property type="nucleotide sequence ID" value="NZ_JAASQM010000002.1"/>
</dbReference>
<dbReference type="PROSITE" id="PS01031">
    <property type="entry name" value="SHSP"/>
    <property type="match status" value="1"/>
</dbReference>
<dbReference type="InterPro" id="IPR002068">
    <property type="entry name" value="A-crystallin/Hsp20_dom"/>
</dbReference>
<dbReference type="SUPFAM" id="SSF49764">
    <property type="entry name" value="HSP20-like chaperones"/>
    <property type="match status" value="1"/>
</dbReference>
<proteinExistence type="inferred from homology"/>
<protein>
    <submittedName>
        <fullName evidence="6">Hsp20 family protein</fullName>
    </submittedName>
</protein>
<evidence type="ECO:0000256" key="3">
    <source>
        <dbReference type="RuleBase" id="RU003616"/>
    </source>
</evidence>
<comment type="caution">
    <text evidence="6">The sequence shown here is derived from an EMBL/GenBank/DDBJ whole genome shotgun (WGS) entry which is preliminary data.</text>
</comment>
<evidence type="ECO:0000259" key="5">
    <source>
        <dbReference type="PROSITE" id="PS01031"/>
    </source>
</evidence>
<dbReference type="Pfam" id="PF00011">
    <property type="entry name" value="HSP20"/>
    <property type="match status" value="1"/>
</dbReference>
<dbReference type="InterPro" id="IPR037913">
    <property type="entry name" value="ACD_IbpA/B"/>
</dbReference>
<comment type="similarity">
    <text evidence="2 3">Belongs to the small heat shock protein (HSP20) family.</text>
</comment>
<evidence type="ECO:0000256" key="4">
    <source>
        <dbReference type="SAM" id="MobiDB-lite"/>
    </source>
</evidence>
<evidence type="ECO:0000313" key="7">
    <source>
        <dbReference type="Proteomes" id="UP000309848"/>
    </source>
</evidence>
<feature type="compositionally biased region" description="Basic and acidic residues" evidence="4">
    <location>
        <begin position="148"/>
        <end position="165"/>
    </location>
</feature>
<keyword evidence="1" id="KW-0346">Stress response</keyword>
<feature type="region of interest" description="Disordered" evidence="4">
    <location>
        <begin position="136"/>
        <end position="165"/>
    </location>
</feature>
<evidence type="ECO:0000313" key="6">
    <source>
        <dbReference type="EMBL" id="TGX44355.1"/>
    </source>
</evidence>
<dbReference type="EMBL" id="SRXU01000002">
    <property type="protein sequence ID" value="TGX44355.1"/>
    <property type="molecule type" value="Genomic_DNA"/>
</dbReference>
<dbReference type="OrthoDB" id="9810618at2"/>